<dbReference type="RefSeq" id="WP_345559958.1">
    <property type="nucleotide sequence ID" value="NZ_BAABDQ010000003.1"/>
</dbReference>
<name>A0ABP6VN07_9ACTN</name>
<sequence length="89" mass="10097">MPLKTYTVTISGSEREDGEAPYTWVVSAHSPEYAESLALSIHLQDARCVDMTDLAEVEEEMAELRVEELREGLPPADCGYHWNDERTRV</sequence>
<dbReference type="Proteomes" id="UP001500630">
    <property type="component" value="Unassembled WGS sequence"/>
</dbReference>
<reference evidence="2" key="1">
    <citation type="journal article" date="2019" name="Int. J. Syst. Evol. Microbiol.">
        <title>The Global Catalogue of Microorganisms (GCM) 10K type strain sequencing project: providing services to taxonomists for standard genome sequencing and annotation.</title>
        <authorList>
            <consortium name="The Broad Institute Genomics Platform"/>
            <consortium name="The Broad Institute Genome Sequencing Center for Infectious Disease"/>
            <person name="Wu L."/>
            <person name="Ma J."/>
        </authorList>
    </citation>
    <scope>NUCLEOTIDE SEQUENCE [LARGE SCALE GENOMIC DNA]</scope>
    <source>
        <strain evidence="2">JCM 17326</strain>
    </source>
</reference>
<evidence type="ECO:0000313" key="2">
    <source>
        <dbReference type="Proteomes" id="UP001500630"/>
    </source>
</evidence>
<gene>
    <name evidence="1" type="ORF">GCM10022419_016060</name>
</gene>
<protein>
    <submittedName>
        <fullName evidence="1">Uncharacterized protein</fullName>
    </submittedName>
</protein>
<comment type="caution">
    <text evidence="1">The sequence shown here is derived from an EMBL/GenBank/DDBJ whole genome shotgun (WGS) entry which is preliminary data.</text>
</comment>
<organism evidence="1 2">
    <name type="scientific">Nonomuraea rosea</name>
    <dbReference type="NCBI Taxonomy" id="638574"/>
    <lineage>
        <taxon>Bacteria</taxon>
        <taxon>Bacillati</taxon>
        <taxon>Actinomycetota</taxon>
        <taxon>Actinomycetes</taxon>
        <taxon>Streptosporangiales</taxon>
        <taxon>Streptosporangiaceae</taxon>
        <taxon>Nonomuraea</taxon>
    </lineage>
</organism>
<proteinExistence type="predicted"/>
<keyword evidence="2" id="KW-1185">Reference proteome</keyword>
<accession>A0ABP6VN07</accession>
<dbReference type="EMBL" id="BAABDQ010000003">
    <property type="protein sequence ID" value="GAA3537036.1"/>
    <property type="molecule type" value="Genomic_DNA"/>
</dbReference>
<evidence type="ECO:0000313" key="1">
    <source>
        <dbReference type="EMBL" id="GAA3537036.1"/>
    </source>
</evidence>